<reference evidence="16 18" key="2">
    <citation type="journal article" date="2018" name="Plant J.">
        <title>The Physcomitrella patens chromosome-scale assembly reveals moss genome structure and evolution.</title>
        <authorList>
            <person name="Lang D."/>
            <person name="Ullrich K.K."/>
            <person name="Murat F."/>
            <person name="Fuchs J."/>
            <person name="Jenkins J."/>
            <person name="Haas F.B."/>
            <person name="Piednoel M."/>
            <person name="Gundlach H."/>
            <person name="Van Bel M."/>
            <person name="Meyberg R."/>
            <person name="Vives C."/>
            <person name="Morata J."/>
            <person name="Symeonidi A."/>
            <person name="Hiss M."/>
            <person name="Muchero W."/>
            <person name="Kamisugi Y."/>
            <person name="Saleh O."/>
            <person name="Blanc G."/>
            <person name="Decker E.L."/>
            <person name="van Gessel N."/>
            <person name="Grimwood J."/>
            <person name="Hayes R.D."/>
            <person name="Graham S.W."/>
            <person name="Gunter L.E."/>
            <person name="McDaniel S.F."/>
            <person name="Hoernstein S.N.W."/>
            <person name="Larsson A."/>
            <person name="Li F.W."/>
            <person name="Perroud P.F."/>
            <person name="Phillips J."/>
            <person name="Ranjan P."/>
            <person name="Rokshar D.S."/>
            <person name="Rothfels C.J."/>
            <person name="Schneider L."/>
            <person name="Shu S."/>
            <person name="Stevenson D.W."/>
            <person name="Thummler F."/>
            <person name="Tillich M."/>
            <person name="Villarreal Aguilar J.C."/>
            <person name="Widiez T."/>
            <person name="Wong G.K."/>
            <person name="Wymore A."/>
            <person name="Zhang Y."/>
            <person name="Zimmer A.D."/>
            <person name="Quatrano R.S."/>
            <person name="Mayer K.F.X."/>
            <person name="Goodstein D."/>
            <person name="Casacuberta J.M."/>
            <person name="Vandepoele K."/>
            <person name="Reski R."/>
            <person name="Cuming A.C."/>
            <person name="Tuskan G.A."/>
            <person name="Maumus F."/>
            <person name="Salse J."/>
            <person name="Schmutz J."/>
            <person name="Rensing S.A."/>
        </authorList>
    </citation>
    <scope>NUCLEOTIDE SEQUENCE [LARGE SCALE GENOMIC DNA]</scope>
    <source>
        <strain evidence="17 18">cv. Gransden 2004</strain>
    </source>
</reference>
<dbReference type="STRING" id="3218.A0A2K1JW87"/>
<dbReference type="PANTHER" id="PTHR23063:SF54">
    <property type="entry name" value="LYSOPHOSPHOLIPID ACYLTRANSFERASE LPEAT1"/>
    <property type="match status" value="1"/>
</dbReference>
<dbReference type="RefSeq" id="XP_024389054.1">
    <property type="nucleotide sequence ID" value="XM_024533286.2"/>
</dbReference>
<evidence type="ECO:0000256" key="10">
    <source>
        <dbReference type="ARBA" id="ARBA00023209"/>
    </source>
</evidence>
<evidence type="ECO:0000256" key="13">
    <source>
        <dbReference type="SAM" id="MobiDB-lite"/>
    </source>
</evidence>
<dbReference type="Gramene" id="Pp3c11_25100V3.1">
    <property type="protein sequence ID" value="Pp3c11_25100V3.1"/>
    <property type="gene ID" value="Pp3c11_25100"/>
</dbReference>
<dbReference type="FunCoup" id="A0A2K1JW87">
    <property type="interactions" value="799"/>
</dbReference>
<evidence type="ECO:0000256" key="6">
    <source>
        <dbReference type="ARBA" id="ARBA00022692"/>
    </source>
</evidence>
<evidence type="ECO:0000256" key="5">
    <source>
        <dbReference type="ARBA" id="ARBA00022679"/>
    </source>
</evidence>
<evidence type="ECO:0000256" key="14">
    <source>
        <dbReference type="SAM" id="Phobius"/>
    </source>
</evidence>
<gene>
    <name evidence="17" type="primary">LOC112288758</name>
    <name evidence="16" type="ORF">PHYPA_015550</name>
</gene>
<dbReference type="EMBL" id="ABEU02000011">
    <property type="protein sequence ID" value="PNR45779.1"/>
    <property type="molecule type" value="Genomic_DNA"/>
</dbReference>
<feature type="domain" description="Phospholipid/glycerol acyltransferase" evidence="15">
    <location>
        <begin position="284"/>
        <end position="399"/>
    </location>
</feature>
<keyword evidence="7 14" id="KW-1133">Transmembrane helix</keyword>
<accession>A0A2K1JW87</accession>
<keyword evidence="5" id="KW-0808">Transferase</keyword>
<feature type="region of interest" description="Disordered" evidence="13">
    <location>
        <begin position="1"/>
        <end position="104"/>
    </location>
</feature>
<keyword evidence="18" id="KW-1185">Reference proteome</keyword>
<evidence type="ECO:0000313" key="17">
    <source>
        <dbReference type="EnsemblPlants" id="Pp3c11_25100V3.1"/>
    </source>
</evidence>
<dbReference type="Gramene" id="Pp3c11_25102V3.5">
    <property type="protein sequence ID" value="Pp3c11_25102V3.5"/>
    <property type="gene ID" value="Pp3c11_25102"/>
</dbReference>
<keyword evidence="4" id="KW-0444">Lipid biosynthesis</keyword>
<keyword evidence="6 14" id="KW-0812">Transmembrane</keyword>
<evidence type="ECO:0000256" key="9">
    <source>
        <dbReference type="ARBA" id="ARBA00023136"/>
    </source>
</evidence>
<dbReference type="GO" id="GO:0008374">
    <property type="term" value="F:O-acyltransferase activity"/>
    <property type="evidence" value="ECO:0007669"/>
    <property type="project" value="InterPro"/>
</dbReference>
<dbReference type="PANTHER" id="PTHR23063">
    <property type="entry name" value="PHOSPHOLIPID ACYLTRANSFERASE"/>
    <property type="match status" value="1"/>
</dbReference>
<dbReference type="AlphaFoldDB" id="A0A2K1JW87"/>
<evidence type="ECO:0000256" key="4">
    <source>
        <dbReference type="ARBA" id="ARBA00022516"/>
    </source>
</evidence>
<feature type="transmembrane region" description="Helical" evidence="14">
    <location>
        <begin position="172"/>
        <end position="197"/>
    </location>
</feature>
<dbReference type="Gramene" id="Pp3c11_25102V3.6">
    <property type="protein sequence ID" value="Pp3c11_25102V3.6"/>
    <property type="gene ID" value="Pp3c11_25102"/>
</dbReference>
<dbReference type="EnsemblPlants" id="Pp3c11_25102V3.5">
    <property type="protein sequence ID" value="Pp3c11_25102V3.5"/>
    <property type="gene ID" value="Pp3c11_25102"/>
</dbReference>
<evidence type="ECO:0000256" key="1">
    <source>
        <dbReference type="ARBA" id="ARBA00004370"/>
    </source>
</evidence>
<dbReference type="SMART" id="SM00563">
    <property type="entry name" value="PlsC"/>
    <property type="match status" value="1"/>
</dbReference>
<dbReference type="SUPFAM" id="SSF69593">
    <property type="entry name" value="Glycerol-3-phosphate (1)-acyltransferase"/>
    <property type="match status" value="1"/>
</dbReference>
<dbReference type="GO" id="GO:0016020">
    <property type="term" value="C:membrane"/>
    <property type="evidence" value="ECO:0007669"/>
    <property type="project" value="UniProtKB-SubCell"/>
</dbReference>
<evidence type="ECO:0000313" key="18">
    <source>
        <dbReference type="Proteomes" id="UP000006727"/>
    </source>
</evidence>
<evidence type="ECO:0000256" key="11">
    <source>
        <dbReference type="ARBA" id="ARBA00023264"/>
    </source>
</evidence>
<dbReference type="CDD" id="cd07991">
    <property type="entry name" value="LPLAT_LPCAT1-like"/>
    <property type="match status" value="1"/>
</dbReference>
<keyword evidence="10" id="KW-0594">Phospholipid biosynthesis</keyword>
<feature type="transmembrane region" description="Helical" evidence="14">
    <location>
        <begin position="234"/>
        <end position="252"/>
    </location>
</feature>
<evidence type="ECO:0000256" key="3">
    <source>
        <dbReference type="ARBA" id="ARBA00008655"/>
    </source>
</evidence>
<name>A0A2K1JW87_PHYPA</name>
<evidence type="ECO:0000256" key="8">
    <source>
        <dbReference type="ARBA" id="ARBA00023098"/>
    </source>
</evidence>
<dbReference type="Pfam" id="PF01553">
    <property type="entry name" value="Acyltransferase"/>
    <property type="match status" value="1"/>
</dbReference>
<keyword evidence="11" id="KW-1208">Phospholipid metabolism</keyword>
<dbReference type="OrthoDB" id="272512at2759"/>
<dbReference type="GO" id="GO:0008654">
    <property type="term" value="P:phospholipid biosynthetic process"/>
    <property type="evidence" value="ECO:0007669"/>
    <property type="project" value="UniProtKB-KW"/>
</dbReference>
<dbReference type="Proteomes" id="UP000006727">
    <property type="component" value="Chromosome 11"/>
</dbReference>
<dbReference type="OMA" id="HKNKSAP"/>
<comment type="subcellular location">
    <subcellularLocation>
        <location evidence="1">Membrane</location>
    </subcellularLocation>
</comment>
<proteinExistence type="inferred from homology"/>
<sequence>MGNPLKEVELGGSKNPEKSQSNLPGTLIESAEVPLLSEPPQNGALDGSSDVNEVQKSSLTSVVSNKEFKSSSDDLKQFEEKLDSSLDSSLATNDHPDRGDDQAPLLSKQCRSDEVNGALPPSSGAAIAADDAVVYPPEVIKEMEVKYTAYVRHDVYGNWGMREICYWEKFKLLLALVALCPIRVFLLFSCLVLFYVICKLCTYRVAASSSDEGQESFAHMTGVRRTVIVRSGRFLARAMLFIFGFYYIPVSYRTSATQNLHLGLEDSEESKESEEKKSEFVRPGAIVSNHVSYLDILYHMSASFPSFVAKRSVARLPLVGLISKCLGCVYVQREYKSSDHKGVSGVVLERLQAAHNDLKAPGLLLFPEGTTTNGDHILPFKTGAFRAKTPVQPVILKYPFNRFSPAWDTISGVRHVILLLCQFVNHLEVTHLPVYRPTEKECSDPKLYANNVRTVMAAEGNFIMSDIGLYEKRIFHNALLGKPMPVAPAPEGNEMK</sequence>
<evidence type="ECO:0000259" key="15">
    <source>
        <dbReference type="SMART" id="SM00563"/>
    </source>
</evidence>
<feature type="compositionally biased region" description="Basic and acidic residues" evidence="13">
    <location>
        <begin position="66"/>
        <end position="84"/>
    </location>
</feature>
<dbReference type="PaxDb" id="3218-PP1S138_122V6.3"/>
<keyword evidence="8" id="KW-0443">Lipid metabolism</keyword>
<keyword evidence="12" id="KW-0012">Acyltransferase</keyword>
<dbReference type="InterPro" id="IPR002123">
    <property type="entry name" value="Plipid/glycerol_acylTrfase"/>
</dbReference>
<evidence type="ECO:0000256" key="7">
    <source>
        <dbReference type="ARBA" id="ARBA00022989"/>
    </source>
</evidence>
<evidence type="ECO:0000313" key="16">
    <source>
        <dbReference type="EMBL" id="PNR45779.1"/>
    </source>
</evidence>
<dbReference type="EnsemblPlants" id="Pp3c11_25102V3.6">
    <property type="protein sequence ID" value="Pp3c11_25102V3.6"/>
    <property type="gene ID" value="Pp3c11_25102"/>
</dbReference>
<dbReference type="InterPro" id="IPR045252">
    <property type="entry name" value="LPCAT1-like"/>
</dbReference>
<comment type="pathway">
    <text evidence="2">Lipid metabolism.</text>
</comment>
<feature type="compositionally biased region" description="Polar residues" evidence="13">
    <location>
        <begin position="49"/>
        <end position="64"/>
    </location>
</feature>
<keyword evidence="9 14" id="KW-0472">Membrane</keyword>
<organism evidence="16">
    <name type="scientific">Physcomitrium patens</name>
    <name type="common">Spreading-leaved earth moss</name>
    <name type="synonym">Physcomitrella patens</name>
    <dbReference type="NCBI Taxonomy" id="3218"/>
    <lineage>
        <taxon>Eukaryota</taxon>
        <taxon>Viridiplantae</taxon>
        <taxon>Streptophyta</taxon>
        <taxon>Embryophyta</taxon>
        <taxon>Bryophyta</taxon>
        <taxon>Bryophytina</taxon>
        <taxon>Bryopsida</taxon>
        <taxon>Funariidae</taxon>
        <taxon>Funariales</taxon>
        <taxon>Funariaceae</taxon>
        <taxon>Physcomitrium</taxon>
    </lineage>
</organism>
<comment type="similarity">
    <text evidence="3">Belongs to the 1-acyl-sn-glycerol-3-phosphate acyltransferase family.</text>
</comment>
<reference evidence="16 18" key="1">
    <citation type="journal article" date="2008" name="Science">
        <title>The Physcomitrella genome reveals evolutionary insights into the conquest of land by plants.</title>
        <authorList>
            <person name="Rensing S."/>
            <person name="Lang D."/>
            <person name="Zimmer A."/>
            <person name="Terry A."/>
            <person name="Salamov A."/>
            <person name="Shapiro H."/>
            <person name="Nishiyama T."/>
            <person name="Perroud P.-F."/>
            <person name="Lindquist E."/>
            <person name="Kamisugi Y."/>
            <person name="Tanahashi T."/>
            <person name="Sakakibara K."/>
            <person name="Fujita T."/>
            <person name="Oishi K."/>
            <person name="Shin-I T."/>
            <person name="Kuroki Y."/>
            <person name="Toyoda A."/>
            <person name="Suzuki Y."/>
            <person name="Hashimoto A."/>
            <person name="Yamaguchi K."/>
            <person name="Sugano A."/>
            <person name="Kohara Y."/>
            <person name="Fujiyama A."/>
            <person name="Anterola A."/>
            <person name="Aoki S."/>
            <person name="Ashton N."/>
            <person name="Barbazuk W.B."/>
            <person name="Barker E."/>
            <person name="Bennetzen J."/>
            <person name="Bezanilla M."/>
            <person name="Blankenship R."/>
            <person name="Cho S.H."/>
            <person name="Dutcher S."/>
            <person name="Estelle M."/>
            <person name="Fawcett J.A."/>
            <person name="Gundlach H."/>
            <person name="Hanada K."/>
            <person name="Heyl A."/>
            <person name="Hicks K.A."/>
            <person name="Hugh J."/>
            <person name="Lohr M."/>
            <person name="Mayer K."/>
            <person name="Melkozernov A."/>
            <person name="Murata T."/>
            <person name="Nelson D."/>
            <person name="Pils B."/>
            <person name="Prigge M."/>
            <person name="Reiss B."/>
            <person name="Renner T."/>
            <person name="Rombauts S."/>
            <person name="Rushton P."/>
            <person name="Sanderfoot A."/>
            <person name="Schween G."/>
            <person name="Shiu S.-H."/>
            <person name="Stueber K."/>
            <person name="Theodoulou F.L."/>
            <person name="Tu H."/>
            <person name="Van de Peer Y."/>
            <person name="Verrier P.J."/>
            <person name="Waters E."/>
            <person name="Wood A."/>
            <person name="Yang L."/>
            <person name="Cove D."/>
            <person name="Cuming A."/>
            <person name="Hasebe M."/>
            <person name="Lucas S."/>
            <person name="Mishler D.B."/>
            <person name="Reski R."/>
            <person name="Grigoriev I."/>
            <person name="Quatrano R.S."/>
            <person name="Boore J.L."/>
        </authorList>
    </citation>
    <scope>NUCLEOTIDE SEQUENCE [LARGE SCALE GENOMIC DNA]</scope>
    <source>
        <strain evidence="17 18">cv. Gransden 2004</strain>
    </source>
</reference>
<evidence type="ECO:0000256" key="12">
    <source>
        <dbReference type="ARBA" id="ARBA00023315"/>
    </source>
</evidence>
<dbReference type="GeneID" id="112288758"/>
<reference evidence="17" key="3">
    <citation type="submission" date="2020-12" db="UniProtKB">
        <authorList>
            <consortium name="EnsemblPlants"/>
        </authorList>
    </citation>
    <scope>IDENTIFICATION</scope>
</reference>
<protein>
    <recommendedName>
        <fullName evidence="15">Phospholipid/glycerol acyltransferase domain-containing protein</fullName>
    </recommendedName>
</protein>
<dbReference type="KEGG" id="ppp:112288758"/>
<dbReference type="EnsemblPlants" id="Pp3c11_25100V3.1">
    <property type="protein sequence ID" value="Pp3c11_25100V3.1"/>
    <property type="gene ID" value="Pp3c11_25100"/>
</dbReference>
<evidence type="ECO:0000256" key="2">
    <source>
        <dbReference type="ARBA" id="ARBA00005189"/>
    </source>
</evidence>